<accession>A0A2N5N6W7</accession>
<sequence>MSHELGPAAVILLDAAVWLLLHGAAVAAAIRIPWERFAADGPVTRLRGFEAGGRWYERRLLVQRWKDRLPDGGGWVKAGFPKRRLRSGSREYLERFAAETRRGELTHWAMLLPLPLFALWNNAIGMIIMTIYALIANIPCILVQRYNRARLLKVMSRPSRVCYSRKVISGHLEE</sequence>
<comment type="caution">
    <text evidence="14">The sequence shown here is derived from an EMBL/GenBank/DDBJ whole genome shotgun (WGS) entry which is preliminary data.</text>
</comment>
<dbReference type="GO" id="GO:0005886">
    <property type="term" value="C:plasma membrane"/>
    <property type="evidence" value="ECO:0007669"/>
    <property type="project" value="UniProtKB-SubCell"/>
</dbReference>
<evidence type="ECO:0000256" key="7">
    <source>
        <dbReference type="ARBA" id="ARBA00023136"/>
    </source>
</evidence>
<organism evidence="14 15">
    <name type="scientific">Paenibacillus pasadenensis</name>
    <dbReference type="NCBI Taxonomy" id="217090"/>
    <lineage>
        <taxon>Bacteria</taxon>
        <taxon>Bacillati</taxon>
        <taxon>Bacillota</taxon>
        <taxon>Bacilli</taxon>
        <taxon>Bacillales</taxon>
        <taxon>Paenibacillaceae</taxon>
        <taxon>Paenibacillus</taxon>
    </lineage>
</organism>
<keyword evidence="15" id="KW-1185">Reference proteome</keyword>
<gene>
    <name evidence="14" type="ORF">B8V81_4509</name>
</gene>
<evidence type="ECO:0000313" key="15">
    <source>
        <dbReference type="Proteomes" id="UP000234789"/>
    </source>
</evidence>
<evidence type="ECO:0000256" key="1">
    <source>
        <dbReference type="ARBA" id="ARBA00004162"/>
    </source>
</evidence>
<evidence type="ECO:0000256" key="5">
    <source>
        <dbReference type="ARBA" id="ARBA00022729"/>
    </source>
</evidence>
<evidence type="ECO:0000256" key="12">
    <source>
        <dbReference type="ARBA" id="ARBA00025324"/>
    </source>
</evidence>
<dbReference type="Proteomes" id="UP000234789">
    <property type="component" value="Unassembled WGS sequence"/>
</dbReference>
<evidence type="ECO:0000256" key="10">
    <source>
        <dbReference type="ARBA" id="ARBA00023603"/>
    </source>
</evidence>
<dbReference type="AlphaFoldDB" id="A0A2N5N6W7"/>
<comment type="function">
    <text evidence="12">Catalyzes the acylation of glycosyl-4,4'-diaponeurosporenoate, i.e. the esterification of glucose at the C6'' position with the carboxyl group of the C(15) fatty acid 12-methyltetradecanoic acid, to yield staphyloxanthin. This is the last step in the biosynthesis of this orange pigment, present in most staphylococci strains.</text>
</comment>
<keyword evidence="8 14" id="KW-0012">Acyltransferase</keyword>
<comment type="similarity">
    <text evidence="10">Belongs to the acyltransferase CrtO family.</text>
</comment>
<keyword evidence="3 14" id="KW-0808">Transferase</keyword>
<dbReference type="GO" id="GO:0016746">
    <property type="term" value="F:acyltransferase activity"/>
    <property type="evidence" value="ECO:0007669"/>
    <property type="project" value="UniProtKB-KW"/>
</dbReference>
<keyword evidence="6 13" id="KW-1133">Transmembrane helix</keyword>
<evidence type="ECO:0000313" key="14">
    <source>
        <dbReference type="EMBL" id="PLT46078.1"/>
    </source>
</evidence>
<evidence type="ECO:0000256" key="6">
    <source>
        <dbReference type="ARBA" id="ARBA00022989"/>
    </source>
</evidence>
<protein>
    <recommendedName>
        <fullName evidence="11">Glycosyl-4,4'-diaponeurosporenoate acyltransferase</fullName>
    </recommendedName>
</protein>
<evidence type="ECO:0000256" key="13">
    <source>
        <dbReference type="SAM" id="Phobius"/>
    </source>
</evidence>
<proteinExistence type="inferred from homology"/>
<evidence type="ECO:0000256" key="11">
    <source>
        <dbReference type="ARBA" id="ARBA00023667"/>
    </source>
</evidence>
<evidence type="ECO:0000256" key="3">
    <source>
        <dbReference type="ARBA" id="ARBA00022679"/>
    </source>
</evidence>
<comment type="pathway">
    <text evidence="9">Carotenoid biosynthesis; staphyloxanthin biosynthesis; staphyloxanthin from farnesyl diphosphate: step 5/5.</text>
</comment>
<dbReference type="Pfam" id="PF18927">
    <property type="entry name" value="CrtO"/>
    <property type="match status" value="1"/>
</dbReference>
<evidence type="ECO:0000256" key="2">
    <source>
        <dbReference type="ARBA" id="ARBA00022475"/>
    </source>
</evidence>
<keyword evidence="5" id="KW-0732">Signal</keyword>
<feature type="transmembrane region" description="Helical" evidence="13">
    <location>
        <begin position="119"/>
        <end position="143"/>
    </location>
</feature>
<keyword evidence="4 13" id="KW-0812">Transmembrane</keyword>
<keyword evidence="7 13" id="KW-0472">Membrane</keyword>
<dbReference type="RefSeq" id="WP_052332914.1">
    <property type="nucleotide sequence ID" value="NZ_BIMM01000024.1"/>
</dbReference>
<evidence type="ECO:0000256" key="9">
    <source>
        <dbReference type="ARBA" id="ARBA00023588"/>
    </source>
</evidence>
<name>A0A2N5N6W7_9BACL</name>
<keyword evidence="2" id="KW-1003">Cell membrane</keyword>
<dbReference type="UniPathway" id="UPA00029">
    <property type="reaction ID" value="UER00560"/>
</dbReference>
<reference evidence="14 15" key="1">
    <citation type="submission" date="2017-05" db="EMBL/GenBank/DDBJ databases">
        <title>Functional genome analysis of Paenibacillus pasadenensis strain R16: insights on endophytic life style and antifungal activity.</title>
        <authorList>
            <person name="Passera A."/>
            <person name="Marcolungo L."/>
            <person name="Casati P."/>
            <person name="Brasca M."/>
            <person name="Quaglino F."/>
            <person name="Delledonne M."/>
        </authorList>
    </citation>
    <scope>NUCLEOTIDE SEQUENCE [LARGE SCALE GENOMIC DNA]</scope>
    <source>
        <strain evidence="14 15">R16</strain>
    </source>
</reference>
<evidence type="ECO:0000256" key="4">
    <source>
        <dbReference type="ARBA" id="ARBA00022692"/>
    </source>
</evidence>
<dbReference type="EMBL" id="NFEZ01000004">
    <property type="protein sequence ID" value="PLT46078.1"/>
    <property type="molecule type" value="Genomic_DNA"/>
</dbReference>
<evidence type="ECO:0000256" key="8">
    <source>
        <dbReference type="ARBA" id="ARBA00023315"/>
    </source>
</evidence>
<comment type="subcellular location">
    <subcellularLocation>
        <location evidence="1">Cell membrane</location>
        <topology evidence="1">Single-pass membrane protein</topology>
    </subcellularLocation>
</comment>
<dbReference type="OrthoDB" id="3783432at2"/>
<dbReference type="InterPro" id="IPR044021">
    <property type="entry name" value="CrtO"/>
</dbReference>